<reference evidence="2" key="1">
    <citation type="journal article" date="2020" name="Nature">
        <title>Giant virus diversity and host interactions through global metagenomics.</title>
        <authorList>
            <person name="Schulz F."/>
            <person name="Roux S."/>
            <person name="Paez-Espino D."/>
            <person name="Jungbluth S."/>
            <person name="Walsh D.A."/>
            <person name="Denef V.J."/>
            <person name="McMahon K.D."/>
            <person name="Konstantinidis K.T."/>
            <person name="Eloe-Fadrosh E.A."/>
            <person name="Kyrpides N.C."/>
            <person name="Woyke T."/>
        </authorList>
    </citation>
    <scope>NUCLEOTIDE SEQUENCE</scope>
    <source>
        <strain evidence="2">GVMAG-M-3300023174-116</strain>
    </source>
</reference>
<feature type="compositionally biased region" description="Polar residues" evidence="1">
    <location>
        <begin position="539"/>
        <end position="557"/>
    </location>
</feature>
<sequence length="747" mass="85538">MTITAQERAYNRYISRKLQIPKGEMADIGIKTTGTLHGYEHAIMVQEYGISFPILKTKNELKHITNNTKDDKTSKRTHRFNILEYSDKCVILQRFYSAFCNILNGGDGNSQHPAHIVFTASGGNLVTFFVKLIINIYDVIKSYGGIFNDLLKNELLAYNKVILEALCRIYPEEYTMPIITRRIYECFNTAEGKDHLNNFREILGSDSDFTLSLNKEPEEHLKKKQRAKVQRAEEQRAEEQRAGSQSGGVFKPDLKQFCVGRIKGATLCDRYDKYTLSDQELTDMKKYEKEINTACIRTIQSNKEMFEKIKLDVATVYKMYPSLIQQPHVDLVRDLLEVRDLLDRKKVDKYKKCLKFLSSLKQIKDNNEAATKHNVSVTSKFYGASFRDSTDALMFHTINYTQNINKYIEKWLNGELDANHAPAFHMNPSRKPRRTYEELSMCFESMENIMTLYDNLLVSLLSDIIHYILTADSVFHTKDLLIAINEAYKTTRADCRNPTMPIATMNYTDDIPESIGELFETTLPEYPPGAQIIIMSVNEQESPSTSVPMTTEDSSVPMTKEDSSVPMTIEELELGSFPIPEIPQNIYFENKKNPNIDIFDLHEHDDKNHHYNNYNRDMLANLPEITPLAPPVFASPFHLPQEPFVSGLPVAPPVAQSHASPVAQSHASSVASFASFNPQLASFNPQLAHGPPFLSSKHTGGKKKSYKKKIKTKNYKKSRKVRKARKSRKSRKVRKARKSRKVRKYKV</sequence>
<evidence type="ECO:0000256" key="1">
    <source>
        <dbReference type="SAM" id="MobiDB-lite"/>
    </source>
</evidence>
<feature type="region of interest" description="Disordered" evidence="1">
    <location>
        <begin position="218"/>
        <end position="246"/>
    </location>
</feature>
<proteinExistence type="predicted"/>
<feature type="compositionally biased region" description="Basic and acidic residues" evidence="1">
    <location>
        <begin position="230"/>
        <end position="241"/>
    </location>
</feature>
<accession>A0A6C0D6W7</accession>
<feature type="region of interest" description="Disordered" evidence="1">
    <location>
        <begin position="687"/>
        <end position="747"/>
    </location>
</feature>
<feature type="compositionally biased region" description="Basic residues" evidence="1">
    <location>
        <begin position="699"/>
        <end position="747"/>
    </location>
</feature>
<organism evidence="2">
    <name type="scientific">viral metagenome</name>
    <dbReference type="NCBI Taxonomy" id="1070528"/>
    <lineage>
        <taxon>unclassified sequences</taxon>
        <taxon>metagenomes</taxon>
        <taxon>organismal metagenomes</taxon>
    </lineage>
</organism>
<name>A0A6C0D6W7_9ZZZZ</name>
<evidence type="ECO:0000313" key="2">
    <source>
        <dbReference type="EMBL" id="QHT11659.1"/>
    </source>
</evidence>
<dbReference type="EMBL" id="MN739536">
    <property type="protein sequence ID" value="QHT11659.1"/>
    <property type="molecule type" value="Genomic_DNA"/>
</dbReference>
<feature type="region of interest" description="Disordered" evidence="1">
    <location>
        <begin position="539"/>
        <end position="564"/>
    </location>
</feature>
<protein>
    <submittedName>
        <fullName evidence="2">Uncharacterized protein</fullName>
    </submittedName>
</protein>
<dbReference type="AlphaFoldDB" id="A0A6C0D6W7"/>